<dbReference type="OMA" id="DFEPSKW"/>
<reference evidence="5" key="1">
    <citation type="journal article" date="2017" name="Nat. Commun.">
        <title>The asparagus genome sheds light on the origin and evolution of a young Y chromosome.</title>
        <authorList>
            <person name="Harkess A."/>
            <person name="Zhou J."/>
            <person name="Xu C."/>
            <person name="Bowers J.E."/>
            <person name="Van der Hulst R."/>
            <person name="Ayyampalayam S."/>
            <person name="Mercati F."/>
            <person name="Riccardi P."/>
            <person name="McKain M.R."/>
            <person name="Kakrana A."/>
            <person name="Tang H."/>
            <person name="Ray J."/>
            <person name="Groenendijk J."/>
            <person name="Arikit S."/>
            <person name="Mathioni S.M."/>
            <person name="Nakano M."/>
            <person name="Shan H."/>
            <person name="Telgmann-Rauber A."/>
            <person name="Kanno A."/>
            <person name="Yue Z."/>
            <person name="Chen H."/>
            <person name="Li W."/>
            <person name="Chen Y."/>
            <person name="Xu X."/>
            <person name="Zhang Y."/>
            <person name="Luo S."/>
            <person name="Chen H."/>
            <person name="Gao J."/>
            <person name="Mao Z."/>
            <person name="Pires J.C."/>
            <person name="Luo M."/>
            <person name="Kudrna D."/>
            <person name="Wing R.A."/>
            <person name="Meyers B.C."/>
            <person name="Yi K."/>
            <person name="Kong H."/>
            <person name="Lavrijsen P."/>
            <person name="Sunseri F."/>
            <person name="Falavigna A."/>
            <person name="Ye Y."/>
            <person name="Leebens-Mack J.H."/>
            <person name="Chen G."/>
        </authorList>
    </citation>
    <scope>NUCLEOTIDE SEQUENCE [LARGE SCALE GENOMIC DNA]</scope>
    <source>
        <strain evidence="5">cv. DH0086</strain>
    </source>
</reference>
<feature type="region of interest" description="Disordered" evidence="2">
    <location>
        <begin position="1"/>
        <end position="32"/>
    </location>
</feature>
<evidence type="ECO:0000313" key="4">
    <source>
        <dbReference type="EMBL" id="ONK56588.1"/>
    </source>
</evidence>
<dbReference type="FunFam" id="1.25.10.10:FF:000519">
    <property type="entry name" value="WAPL (Wings apart-like protein regulation of heterochromatin) protein"/>
    <property type="match status" value="1"/>
</dbReference>
<dbReference type="EMBL" id="CM007390">
    <property type="protein sequence ID" value="ONK56588.1"/>
    <property type="molecule type" value="Genomic_DNA"/>
</dbReference>
<dbReference type="InterPro" id="IPR022771">
    <property type="entry name" value="WAPL_C"/>
</dbReference>
<evidence type="ECO:0000259" key="3">
    <source>
        <dbReference type="PROSITE" id="PS51271"/>
    </source>
</evidence>
<proteinExistence type="inferred from homology"/>
<evidence type="ECO:0000313" key="5">
    <source>
        <dbReference type="Proteomes" id="UP000243459"/>
    </source>
</evidence>
<organism evidence="4 5">
    <name type="scientific">Asparagus officinalis</name>
    <name type="common">Garden asparagus</name>
    <dbReference type="NCBI Taxonomy" id="4686"/>
    <lineage>
        <taxon>Eukaryota</taxon>
        <taxon>Viridiplantae</taxon>
        <taxon>Streptophyta</taxon>
        <taxon>Embryophyta</taxon>
        <taxon>Tracheophyta</taxon>
        <taxon>Spermatophyta</taxon>
        <taxon>Magnoliopsida</taxon>
        <taxon>Liliopsida</taxon>
        <taxon>Asparagales</taxon>
        <taxon>Asparagaceae</taxon>
        <taxon>Asparagoideae</taxon>
        <taxon>Asparagus</taxon>
    </lineage>
</organism>
<dbReference type="Gramene" id="ONK56588">
    <property type="protein sequence ID" value="ONK56588"/>
    <property type="gene ID" value="A4U43_C10F10420"/>
</dbReference>
<dbReference type="PANTHER" id="PTHR22100">
    <property type="entry name" value="WINGS APART-LIKE PROTEIN HOMOLOG"/>
    <property type="match status" value="1"/>
</dbReference>
<gene>
    <name evidence="4" type="ORF">A4U43_C10F10420</name>
</gene>
<dbReference type="InterPro" id="IPR011989">
    <property type="entry name" value="ARM-like"/>
</dbReference>
<protein>
    <recommendedName>
        <fullName evidence="3">WAPL domain-containing protein</fullName>
    </recommendedName>
</protein>
<dbReference type="PANTHER" id="PTHR22100:SF13">
    <property type="entry name" value="WINGS APART-LIKE PROTEIN HOMOLOG"/>
    <property type="match status" value="1"/>
</dbReference>
<feature type="compositionally biased region" description="Polar residues" evidence="2">
    <location>
        <begin position="496"/>
        <end position="506"/>
    </location>
</feature>
<feature type="compositionally biased region" description="Low complexity" evidence="2">
    <location>
        <begin position="44"/>
        <end position="58"/>
    </location>
</feature>
<keyword evidence="5" id="KW-1185">Reference proteome</keyword>
<feature type="region of interest" description="Disordered" evidence="2">
    <location>
        <begin position="496"/>
        <end position="515"/>
    </location>
</feature>
<dbReference type="Gene3D" id="1.25.10.10">
    <property type="entry name" value="Leucine-rich Repeat Variant"/>
    <property type="match status" value="2"/>
</dbReference>
<dbReference type="SUPFAM" id="SSF48371">
    <property type="entry name" value="ARM repeat"/>
    <property type="match status" value="1"/>
</dbReference>
<dbReference type="PROSITE" id="PS51271">
    <property type="entry name" value="WAPL"/>
    <property type="match status" value="1"/>
</dbReference>
<feature type="domain" description="WAPL" evidence="3">
    <location>
        <begin position="76"/>
        <end position="181"/>
    </location>
</feature>
<dbReference type="Proteomes" id="UP000243459">
    <property type="component" value="Chromosome 10"/>
</dbReference>
<dbReference type="InterPro" id="IPR016024">
    <property type="entry name" value="ARM-type_fold"/>
</dbReference>
<name>A0A5P1E262_ASPOF</name>
<dbReference type="InterPro" id="IPR039874">
    <property type="entry name" value="WAPL"/>
</dbReference>
<sequence length="899" mass="98130">MIVRTYGRRTRDINRSFSDPESPDFIDFPLSQESSQDPLAFSFGAAFSSQDSDSSGQDPTKTKEKKKKKQMYEQGEEGEDVAAPAVAATATLMEAQEFGEMMEHVDEVNFALDGLRPGQPTRIRRASLLSLLSICGTPQQRVLVRAQGMAKRIVDSILGLNFDDLPSTLAAATLFFVLASDVHDDHLLDSPPCIRFLLELLNPPVTDTVEGRAPTIGSKLLRMRRPQVASVTNTGTDSSSRVIISKVQEILVSCKEIKSGVGDDEGMHRPELSSKWISLLTMEKACLSTVSFEEASESVRKARGNFKERLREYGGLDAIFDVVISCHSTMERWLKCRSSSVSELKNGAILESVILLLKCLKILENATFLSKDNQGYLLGMRNKIDSEGLSMSFVGVVVSSIKFLSDLALLKSPLSICNKGKLTCHTENVGIPFNHVSAQFNESKRGNEVSKERNLTCHKRQKFSASPSELTDCGSEAVGVFRSNIYSGNSKIGSNASKIHGRTSSGSNGGNDMHTNGLKVNISANGLRMSVITSGLKGKSDNFSKHARGWISLRAIGSKTDSCIQSKRSHMSEDTKDGHATGSCDPFAFDEGEFEPSKWETLARKKSTSRQSTANKNRVKGCDDFSMDIDQMLSESTTVDSHKSWEEDCPSVSPEDSNLVEDCLLAAVKVLMNLTNDNPVGCQQIAACGGLDTMVSLIVNNFPSYNLSFPVISQLKEDVSSSTQSTSCGSLSNRHLTDHSLDFLVAILGLLVNLVEKDSRNRLCLASARVLVEGPATLEMQEKYMDVIPLLCSIFLANQGAGDTTEEGKLLLCDDEALVQGEQEAEMMIVEAYAALLLAFVSTESTEVREAISSYLPNHNLEALVPVLERFVAFHLQLNMISPETHAAVVKVIESCKGP</sequence>
<dbReference type="InterPro" id="IPR012502">
    <property type="entry name" value="WAPL_dom"/>
</dbReference>
<accession>A0A5P1E262</accession>
<feature type="region of interest" description="Disordered" evidence="2">
    <location>
        <begin position="44"/>
        <end position="81"/>
    </location>
</feature>
<evidence type="ECO:0000256" key="2">
    <source>
        <dbReference type="SAM" id="MobiDB-lite"/>
    </source>
</evidence>
<evidence type="ECO:0000256" key="1">
    <source>
        <dbReference type="ARBA" id="ARBA00006854"/>
    </source>
</evidence>
<dbReference type="Pfam" id="PF07814">
    <property type="entry name" value="WAPL"/>
    <property type="match status" value="1"/>
</dbReference>
<comment type="similarity">
    <text evidence="1">Belongs to the WAPL family.</text>
</comment>
<dbReference type="AlphaFoldDB" id="A0A5P1E262"/>